<feature type="coiled-coil region" evidence="3">
    <location>
        <begin position="58"/>
        <end position="92"/>
    </location>
</feature>
<evidence type="ECO:0000256" key="3">
    <source>
        <dbReference type="SAM" id="Coils"/>
    </source>
</evidence>
<dbReference type="InterPro" id="IPR002777">
    <property type="entry name" value="PFD_beta-like"/>
</dbReference>
<evidence type="ECO:0000256" key="2">
    <source>
        <dbReference type="ARBA" id="ARBA00023186"/>
    </source>
</evidence>
<dbReference type="PANTHER" id="PTHR21431:SF0">
    <property type="entry name" value="PREFOLDIN SUBUNIT 6"/>
    <property type="match status" value="1"/>
</dbReference>
<dbReference type="GO" id="GO:0051131">
    <property type="term" value="P:chaperone-mediated protein complex assembly"/>
    <property type="evidence" value="ECO:0007669"/>
    <property type="project" value="TreeGrafter"/>
</dbReference>
<dbReference type="Proteomes" id="UP000054007">
    <property type="component" value="Unassembled WGS sequence"/>
</dbReference>
<reference evidence="4 5" key="1">
    <citation type="journal article" date="2015" name="Fungal Genet. Biol.">
        <title>Evolution of novel wood decay mechanisms in Agaricales revealed by the genome sequences of Fistulina hepatica and Cylindrobasidium torrendii.</title>
        <authorList>
            <person name="Floudas D."/>
            <person name="Held B.W."/>
            <person name="Riley R."/>
            <person name="Nagy L.G."/>
            <person name="Koehler G."/>
            <person name="Ransdell A.S."/>
            <person name="Younus H."/>
            <person name="Chow J."/>
            <person name="Chiniquy J."/>
            <person name="Lipzen A."/>
            <person name="Tritt A."/>
            <person name="Sun H."/>
            <person name="Haridas S."/>
            <person name="LaButti K."/>
            <person name="Ohm R.A."/>
            <person name="Kues U."/>
            <person name="Blanchette R.A."/>
            <person name="Grigoriev I.V."/>
            <person name="Minto R.E."/>
            <person name="Hibbett D.S."/>
        </authorList>
    </citation>
    <scope>NUCLEOTIDE SEQUENCE [LARGE SCALE GENOMIC DNA]</scope>
    <source>
        <strain evidence="4 5">FP15055 ss-10</strain>
    </source>
</reference>
<dbReference type="GO" id="GO:0051087">
    <property type="term" value="F:protein-folding chaperone binding"/>
    <property type="evidence" value="ECO:0007669"/>
    <property type="project" value="TreeGrafter"/>
</dbReference>
<proteinExistence type="inferred from homology"/>
<evidence type="ECO:0000256" key="1">
    <source>
        <dbReference type="ARBA" id="ARBA00008045"/>
    </source>
</evidence>
<evidence type="ECO:0000313" key="5">
    <source>
        <dbReference type="Proteomes" id="UP000054007"/>
    </source>
</evidence>
<name>A0A0D7B6S7_9AGAR</name>
<dbReference type="SUPFAM" id="SSF46579">
    <property type="entry name" value="Prefoldin"/>
    <property type="match status" value="1"/>
</dbReference>
<keyword evidence="5" id="KW-1185">Reference proteome</keyword>
<dbReference type="FunFam" id="1.10.287.370:FF:000003">
    <property type="entry name" value="Prefoldin subunit 6"/>
    <property type="match status" value="1"/>
</dbReference>
<dbReference type="CDD" id="cd23161">
    <property type="entry name" value="Prefoldin_6"/>
    <property type="match status" value="1"/>
</dbReference>
<dbReference type="OrthoDB" id="248120at2759"/>
<dbReference type="GO" id="GO:0005737">
    <property type="term" value="C:cytoplasm"/>
    <property type="evidence" value="ECO:0007669"/>
    <property type="project" value="TreeGrafter"/>
</dbReference>
<dbReference type="Gene3D" id="1.10.287.370">
    <property type="match status" value="1"/>
</dbReference>
<evidence type="ECO:0000313" key="4">
    <source>
        <dbReference type="EMBL" id="KIY66187.1"/>
    </source>
</evidence>
<dbReference type="STRING" id="1314674.A0A0D7B6S7"/>
<dbReference type="InterPro" id="IPR009053">
    <property type="entry name" value="Prefoldin"/>
</dbReference>
<dbReference type="GO" id="GO:0016272">
    <property type="term" value="C:prefoldin complex"/>
    <property type="evidence" value="ECO:0007669"/>
    <property type="project" value="InterPro"/>
</dbReference>
<dbReference type="EMBL" id="KN880563">
    <property type="protein sequence ID" value="KIY66187.1"/>
    <property type="molecule type" value="Genomic_DNA"/>
</dbReference>
<comment type="similarity">
    <text evidence="1">Belongs to the prefoldin subunit beta family.</text>
</comment>
<dbReference type="AlphaFoldDB" id="A0A0D7B6S7"/>
<dbReference type="PANTHER" id="PTHR21431">
    <property type="entry name" value="PREFOLDIN SUBUNIT 6"/>
    <property type="match status" value="1"/>
</dbReference>
<accession>A0A0D7B6S7</accession>
<keyword evidence="2" id="KW-0143">Chaperone</keyword>
<dbReference type="GO" id="GO:0051082">
    <property type="term" value="F:unfolded protein binding"/>
    <property type="evidence" value="ECO:0007669"/>
    <property type="project" value="InterPro"/>
</dbReference>
<organism evidence="4 5">
    <name type="scientific">Cylindrobasidium torrendii FP15055 ss-10</name>
    <dbReference type="NCBI Taxonomy" id="1314674"/>
    <lineage>
        <taxon>Eukaryota</taxon>
        <taxon>Fungi</taxon>
        <taxon>Dikarya</taxon>
        <taxon>Basidiomycota</taxon>
        <taxon>Agaricomycotina</taxon>
        <taxon>Agaricomycetes</taxon>
        <taxon>Agaricomycetidae</taxon>
        <taxon>Agaricales</taxon>
        <taxon>Marasmiineae</taxon>
        <taxon>Physalacriaceae</taxon>
        <taxon>Cylindrobasidium</taxon>
    </lineage>
</organism>
<keyword evidence="3" id="KW-0175">Coiled coil</keyword>
<gene>
    <name evidence="4" type="ORF">CYLTODRAFT_423692</name>
</gene>
<dbReference type="Pfam" id="PF01920">
    <property type="entry name" value="Prefoldin_2"/>
    <property type="match status" value="1"/>
</dbReference>
<dbReference type="GO" id="GO:0006457">
    <property type="term" value="P:protein folding"/>
    <property type="evidence" value="ECO:0007669"/>
    <property type="project" value="InterPro"/>
</dbReference>
<protein>
    <submittedName>
        <fullName evidence="4">Prefoldin</fullName>
    </submittedName>
</protein>
<sequence length="101" mass="11308">MARAVEAREKLGTQQAENETVKAEFQKLKPENAIYKLIGPVLVKQEQSEAKTNVDTRLSFITSEIKRVEGQIKEVESKAEEKKAEIIATQTALQQTQQPPA</sequence>